<accession>A0A6B5RNI7</accession>
<dbReference type="GO" id="GO:0006633">
    <property type="term" value="P:fatty acid biosynthetic process"/>
    <property type="evidence" value="ECO:0007669"/>
    <property type="project" value="UniProtKB-UniRule"/>
</dbReference>
<gene>
    <name evidence="10 11" type="primary">plsX</name>
    <name evidence="11" type="ORF">GF572_01955</name>
</gene>
<evidence type="ECO:0000256" key="6">
    <source>
        <dbReference type="ARBA" id="ARBA00023209"/>
    </source>
</evidence>
<sequence>MVKLAIDMMGGDNAPDIVLEAVQKAVEDFKNLEIMLFGDEKKYNLNHERIEFRHCSEKIEMEDEPVRAIKRKKDSSMVKMAEAVKSGEADGCVSAGNTGALMSVGLFIVGRIKGVARPALVVTLPTIDGKGFVFLDVGANADAKPEHLLQYAQLGDIYAQKIRGIDNPKISLLNIGTEPAKGNSLTKKSFELLNQDHSLNFVGNIEAKTLMDGDTDVVVTDGYTGNMVLKNLEGTAKSIGKMLKDTIMSGTKNKLAGAILKKDLAEFAKKMDYSEYGGSVLLGLEGTVVKAHGSSNAKAFYSAIRQAKIAGEQNIVQTMKETVGESNE</sequence>
<comment type="pathway">
    <text evidence="10">Lipid metabolism; phospholipid metabolism.</text>
</comment>
<organism evidence="11">
    <name type="scientific">Staphylococcus aureus</name>
    <dbReference type="NCBI Taxonomy" id="1280"/>
    <lineage>
        <taxon>Bacteria</taxon>
        <taxon>Bacillati</taxon>
        <taxon>Bacillota</taxon>
        <taxon>Bacilli</taxon>
        <taxon>Bacillales</taxon>
        <taxon>Staphylococcaceae</taxon>
        <taxon>Staphylococcus</taxon>
    </lineage>
</organism>
<reference evidence="11" key="1">
    <citation type="journal article" date="2018" name="Open Forum Infect. Dis.">
        <title>The Cefazolin Inoculum Effect Is Associated With Increased Mortality in Methicillin-Susceptible Staphylococcus aureus Bacteremia.</title>
        <authorList>
            <person name="Miller W.R."/>
            <person name="Seas C."/>
            <person name="Carvajal L.P."/>
            <person name="Diaz L."/>
            <person name="Echeverri A.M."/>
            <person name="Ferro C."/>
            <person name="Rios R."/>
            <person name="Porras P."/>
            <person name="Luna C."/>
            <person name="Gotuzzo E."/>
            <person name="Munita J.M."/>
            <person name="Nannini E."/>
            <person name="Carcamo C."/>
            <person name="Reyes J."/>
            <person name="Arias C.A."/>
        </authorList>
    </citation>
    <scope>NUCLEOTIDE SEQUENCE</scope>
    <source>
        <strain evidence="11">UA917</strain>
    </source>
</reference>
<dbReference type="EMBL" id="WKIA01000009">
    <property type="protein sequence ID" value="MRV77251.1"/>
    <property type="molecule type" value="Genomic_DNA"/>
</dbReference>
<comment type="subcellular location">
    <subcellularLocation>
        <location evidence="10">Cytoplasm</location>
    </subcellularLocation>
    <text evidence="10">Associated with the membrane possibly through PlsY.</text>
</comment>
<dbReference type="GO" id="GO:0043811">
    <property type="term" value="F:phosphate:acyl-[acyl carrier protein] acyltransferase activity"/>
    <property type="evidence" value="ECO:0007669"/>
    <property type="project" value="UniProtKB-UniRule"/>
</dbReference>
<evidence type="ECO:0000256" key="1">
    <source>
        <dbReference type="ARBA" id="ARBA00001232"/>
    </source>
</evidence>
<dbReference type="PANTHER" id="PTHR30100:SF1">
    <property type="entry name" value="PHOSPHATE ACYLTRANSFERASE"/>
    <property type="match status" value="1"/>
</dbReference>
<dbReference type="EC" id="2.3.1.274" evidence="8 10"/>
<dbReference type="InterPro" id="IPR012281">
    <property type="entry name" value="Phospholipid_synth_PlsX-like"/>
</dbReference>
<dbReference type="HAMAP" id="MF_00019">
    <property type="entry name" value="PlsX"/>
    <property type="match status" value="1"/>
</dbReference>
<name>A0A6B5RNI7_STAAU</name>
<dbReference type="RefSeq" id="WP_001581578.1">
    <property type="nucleotide sequence ID" value="NZ_BEAD01000005.1"/>
</dbReference>
<evidence type="ECO:0000313" key="11">
    <source>
        <dbReference type="EMBL" id="MRV77251.1"/>
    </source>
</evidence>
<keyword evidence="4 10" id="KW-0808">Transferase</keyword>
<keyword evidence="6 10" id="KW-0594">Phospholipid biosynthesis</keyword>
<evidence type="ECO:0000256" key="2">
    <source>
        <dbReference type="ARBA" id="ARBA00022490"/>
    </source>
</evidence>
<keyword evidence="11" id="KW-0012">Acyltransferase</keyword>
<comment type="catalytic activity">
    <reaction evidence="1 10">
        <text>a fatty acyl-[ACP] + phosphate = an acyl phosphate + holo-[ACP]</text>
        <dbReference type="Rhea" id="RHEA:42292"/>
        <dbReference type="Rhea" id="RHEA-COMP:9685"/>
        <dbReference type="Rhea" id="RHEA-COMP:14125"/>
        <dbReference type="ChEBI" id="CHEBI:43474"/>
        <dbReference type="ChEBI" id="CHEBI:59918"/>
        <dbReference type="ChEBI" id="CHEBI:64479"/>
        <dbReference type="ChEBI" id="CHEBI:138651"/>
        <dbReference type="EC" id="2.3.1.274"/>
    </reaction>
</comment>
<dbReference type="Gene3D" id="3.40.718.10">
    <property type="entry name" value="Isopropylmalate Dehydrogenase"/>
    <property type="match status" value="1"/>
</dbReference>
<comment type="similarity">
    <text evidence="10">Belongs to the PlsX family.</text>
</comment>
<comment type="subunit">
    <text evidence="9 10">Homodimer. Probably interacts with PlsY.</text>
</comment>
<dbReference type="InterPro" id="IPR003664">
    <property type="entry name" value="FA_synthesis"/>
</dbReference>
<dbReference type="PANTHER" id="PTHR30100">
    <property type="entry name" value="FATTY ACID/PHOSPHOLIPID SYNTHESIS PROTEIN PLSX"/>
    <property type="match status" value="1"/>
</dbReference>
<proteinExistence type="inferred from homology"/>
<dbReference type="Pfam" id="PF02504">
    <property type="entry name" value="FA_synthesis"/>
    <property type="match status" value="1"/>
</dbReference>
<keyword evidence="5 10" id="KW-0443">Lipid metabolism</keyword>
<comment type="function">
    <text evidence="10">Catalyzes the reversible formation of acyl-phosphate (acyl-PO(4)) from acyl-[acyl-carrier-protein] (acyl-ACP). This enzyme utilizes acyl-ACP as fatty acyl donor, but not acyl-CoA.</text>
</comment>
<dbReference type="PIRSF" id="PIRSF002465">
    <property type="entry name" value="Phsphlp_syn_PlsX"/>
    <property type="match status" value="1"/>
</dbReference>
<protein>
    <recommendedName>
        <fullName evidence="8 10">Phosphate acyltransferase</fullName>
        <ecNumber evidence="8 10">2.3.1.274</ecNumber>
    </recommendedName>
    <alternativeName>
        <fullName evidence="10">Acyl-ACP phosphotransacylase</fullName>
    </alternativeName>
    <alternativeName>
        <fullName evidence="10">Acyl-[acyl-carrier-protein]--phosphate acyltransferase</fullName>
    </alternativeName>
    <alternativeName>
        <fullName evidence="10">Phosphate-acyl-ACP acyltransferase</fullName>
    </alternativeName>
</protein>
<keyword evidence="2 10" id="KW-0963">Cytoplasm</keyword>
<evidence type="ECO:0000256" key="7">
    <source>
        <dbReference type="ARBA" id="ARBA00023264"/>
    </source>
</evidence>
<evidence type="ECO:0000256" key="4">
    <source>
        <dbReference type="ARBA" id="ARBA00022679"/>
    </source>
</evidence>
<dbReference type="GO" id="GO:0005737">
    <property type="term" value="C:cytoplasm"/>
    <property type="evidence" value="ECO:0007669"/>
    <property type="project" value="UniProtKB-SubCell"/>
</dbReference>
<keyword evidence="7 10" id="KW-1208">Phospholipid metabolism</keyword>
<evidence type="ECO:0000256" key="8">
    <source>
        <dbReference type="ARBA" id="ARBA00024069"/>
    </source>
</evidence>
<comment type="caution">
    <text evidence="11">The sequence shown here is derived from an EMBL/GenBank/DDBJ whole genome shotgun (WGS) entry which is preliminary data.</text>
</comment>
<dbReference type="SUPFAM" id="SSF53659">
    <property type="entry name" value="Isocitrate/Isopropylmalate dehydrogenase-like"/>
    <property type="match status" value="1"/>
</dbReference>
<evidence type="ECO:0000256" key="5">
    <source>
        <dbReference type="ARBA" id="ARBA00023098"/>
    </source>
</evidence>
<dbReference type="UniPathway" id="UPA00085"/>
<dbReference type="GO" id="GO:0008654">
    <property type="term" value="P:phospholipid biosynthetic process"/>
    <property type="evidence" value="ECO:0007669"/>
    <property type="project" value="UniProtKB-KW"/>
</dbReference>
<keyword evidence="3 10" id="KW-0444">Lipid biosynthesis</keyword>
<evidence type="ECO:0000256" key="9">
    <source>
        <dbReference type="ARBA" id="ARBA00046608"/>
    </source>
</evidence>
<dbReference type="AlphaFoldDB" id="A0A6B5RNI7"/>
<evidence type="ECO:0000256" key="3">
    <source>
        <dbReference type="ARBA" id="ARBA00022516"/>
    </source>
</evidence>
<evidence type="ECO:0000256" key="10">
    <source>
        <dbReference type="HAMAP-Rule" id="MF_00019"/>
    </source>
</evidence>
<dbReference type="NCBIfam" id="TIGR00182">
    <property type="entry name" value="plsX"/>
    <property type="match status" value="1"/>
</dbReference>